<accession>A0AA38RG74</accession>
<evidence type="ECO:0000313" key="3">
    <source>
        <dbReference type="Proteomes" id="UP001174691"/>
    </source>
</evidence>
<protein>
    <submittedName>
        <fullName evidence="2">Uncharacterized protein</fullName>
    </submittedName>
</protein>
<dbReference type="EMBL" id="JANBVN010000173">
    <property type="protein sequence ID" value="KAJ9134866.1"/>
    <property type="molecule type" value="Genomic_DNA"/>
</dbReference>
<sequence>MIARDISSQGPSFATSTQDVSLRDIDPEKLSSKLQKLFRNNDFEVYVKHDTYCIQAPRLLSEAEIAECTVLDESRRAGHQPHHPAKGKHSVKGKWPMMFRGIWGRDGWF</sequence>
<reference evidence="2" key="1">
    <citation type="submission" date="2022-07" db="EMBL/GenBank/DDBJ databases">
        <title>Fungi with potential for degradation of polypropylene.</title>
        <authorList>
            <person name="Gostincar C."/>
        </authorList>
    </citation>
    <scope>NUCLEOTIDE SEQUENCE</scope>
    <source>
        <strain evidence="2">EXF-13287</strain>
    </source>
</reference>
<keyword evidence="3" id="KW-1185">Reference proteome</keyword>
<comment type="caution">
    <text evidence="2">The sequence shown here is derived from an EMBL/GenBank/DDBJ whole genome shotgun (WGS) entry which is preliminary data.</text>
</comment>
<gene>
    <name evidence="2" type="ORF">NKR19_g8469</name>
</gene>
<dbReference type="AlphaFoldDB" id="A0AA38RG74"/>
<proteinExistence type="predicted"/>
<organism evidence="2 3">
    <name type="scientific">Coniochaeta hoffmannii</name>
    <dbReference type="NCBI Taxonomy" id="91930"/>
    <lineage>
        <taxon>Eukaryota</taxon>
        <taxon>Fungi</taxon>
        <taxon>Dikarya</taxon>
        <taxon>Ascomycota</taxon>
        <taxon>Pezizomycotina</taxon>
        <taxon>Sordariomycetes</taxon>
        <taxon>Sordariomycetidae</taxon>
        <taxon>Coniochaetales</taxon>
        <taxon>Coniochaetaceae</taxon>
        <taxon>Coniochaeta</taxon>
    </lineage>
</organism>
<evidence type="ECO:0000313" key="2">
    <source>
        <dbReference type="EMBL" id="KAJ9134866.1"/>
    </source>
</evidence>
<dbReference type="Proteomes" id="UP001174691">
    <property type="component" value="Unassembled WGS sequence"/>
</dbReference>
<name>A0AA38RG74_9PEZI</name>
<feature type="region of interest" description="Disordered" evidence="1">
    <location>
        <begin position="1"/>
        <end position="20"/>
    </location>
</feature>
<evidence type="ECO:0000256" key="1">
    <source>
        <dbReference type="SAM" id="MobiDB-lite"/>
    </source>
</evidence>